<dbReference type="PATRIC" id="fig|1423760.3.peg.261"/>
<dbReference type="EMBL" id="AZFK01000077">
    <property type="protein sequence ID" value="KRL88311.1"/>
    <property type="molecule type" value="Genomic_DNA"/>
</dbReference>
<organism evidence="1 2">
    <name type="scientific">Limosilactobacillus ingluviei DSM 15946</name>
    <dbReference type="NCBI Taxonomy" id="1423760"/>
    <lineage>
        <taxon>Bacteria</taxon>
        <taxon>Bacillati</taxon>
        <taxon>Bacillota</taxon>
        <taxon>Bacilli</taxon>
        <taxon>Lactobacillales</taxon>
        <taxon>Lactobacillaceae</taxon>
        <taxon>Limosilactobacillus</taxon>
    </lineage>
</organism>
<dbReference type="RefSeq" id="WP_156648358.1">
    <property type="nucleotide sequence ID" value="NZ_AZFK01000077.1"/>
</dbReference>
<evidence type="ECO:0000313" key="2">
    <source>
        <dbReference type="Proteomes" id="UP000050816"/>
    </source>
</evidence>
<evidence type="ECO:0000313" key="1">
    <source>
        <dbReference type="EMBL" id="KRL88311.1"/>
    </source>
</evidence>
<accession>A0A0R1U503</accession>
<evidence type="ECO:0008006" key="3">
    <source>
        <dbReference type="Google" id="ProtNLM"/>
    </source>
</evidence>
<sequence>MQTQLTDQERVALAKLEYQLLVPGQPIKVGRYPLGQVLAHIYEPDGFQLFVIGPAVQPRELVLLFKGSSGLRKGNPTTWNDEWLATNLPLLQALLRHQRQIPSQLQTAARVLNGLVAQYPRAKFFIYGHSLGAINAQFALANCQHLGRIKHAWLYEGANLYPLLTTRERRRVRKYRARIDNYIDIFDPVTLGYTSPTALVGRLRYVTSERCLLPISQHMWAGYRFNAAGQLQLRALDADFWRTTQREQELINTIATLQQWEPTWRPAAQWAAALRASLPAELSLAQLIEAWGATGWQRPPHWRQLPEWWRESKGN</sequence>
<dbReference type="Proteomes" id="UP000050816">
    <property type="component" value="Unassembled WGS sequence"/>
</dbReference>
<name>A0A0R1U503_9LACO</name>
<gene>
    <name evidence="1" type="ORF">FC43_GL000243</name>
</gene>
<reference evidence="1 2" key="1">
    <citation type="journal article" date="2015" name="Genome Announc.">
        <title>Expanding the biotechnology potential of lactobacilli through comparative genomics of 213 strains and associated genera.</title>
        <authorList>
            <person name="Sun Z."/>
            <person name="Harris H.M."/>
            <person name="McCann A."/>
            <person name="Guo C."/>
            <person name="Argimon S."/>
            <person name="Zhang W."/>
            <person name="Yang X."/>
            <person name="Jeffery I.B."/>
            <person name="Cooney J.C."/>
            <person name="Kagawa T.F."/>
            <person name="Liu W."/>
            <person name="Song Y."/>
            <person name="Salvetti E."/>
            <person name="Wrobel A."/>
            <person name="Rasinkangas P."/>
            <person name="Parkhill J."/>
            <person name="Rea M.C."/>
            <person name="O'Sullivan O."/>
            <person name="Ritari J."/>
            <person name="Douillard F.P."/>
            <person name="Paul Ross R."/>
            <person name="Yang R."/>
            <person name="Briner A.E."/>
            <person name="Felis G.E."/>
            <person name="de Vos W.M."/>
            <person name="Barrangou R."/>
            <person name="Klaenhammer T.R."/>
            <person name="Caufield P.W."/>
            <person name="Cui Y."/>
            <person name="Zhang H."/>
            <person name="O'Toole P.W."/>
        </authorList>
    </citation>
    <scope>NUCLEOTIDE SEQUENCE [LARGE SCALE GENOMIC DNA]</scope>
    <source>
        <strain evidence="1 2">DSM 15946</strain>
    </source>
</reference>
<comment type="caution">
    <text evidence="1">The sequence shown here is derived from an EMBL/GenBank/DDBJ whole genome shotgun (WGS) entry which is preliminary data.</text>
</comment>
<protein>
    <recommendedName>
        <fullName evidence="3">Fungal lipase-like domain-containing protein</fullName>
    </recommendedName>
</protein>
<dbReference type="SUPFAM" id="SSF53474">
    <property type="entry name" value="alpha/beta-Hydrolases"/>
    <property type="match status" value="1"/>
</dbReference>
<dbReference type="InterPro" id="IPR029058">
    <property type="entry name" value="AB_hydrolase_fold"/>
</dbReference>
<dbReference type="AlphaFoldDB" id="A0A0R1U503"/>
<proteinExistence type="predicted"/>